<keyword evidence="1" id="KW-0472">Membrane</keyword>
<feature type="transmembrane region" description="Helical" evidence="1">
    <location>
        <begin position="68"/>
        <end position="88"/>
    </location>
</feature>
<evidence type="ECO:0000259" key="2">
    <source>
        <dbReference type="Pfam" id="PF25085"/>
    </source>
</evidence>
<dbReference type="EMBL" id="WJQU01002208">
    <property type="protein sequence ID" value="KAJ6633109.1"/>
    <property type="molecule type" value="Genomic_DNA"/>
</dbReference>
<evidence type="ECO:0000313" key="4">
    <source>
        <dbReference type="Proteomes" id="UP001151699"/>
    </source>
</evidence>
<feature type="transmembrane region" description="Helical" evidence="1">
    <location>
        <begin position="222"/>
        <end position="244"/>
    </location>
</feature>
<dbReference type="AlphaFoldDB" id="A0A9Q0MMV3"/>
<feature type="transmembrane region" description="Helical" evidence="1">
    <location>
        <begin position="250"/>
        <end position="271"/>
    </location>
</feature>
<keyword evidence="4" id="KW-1185">Reference proteome</keyword>
<feature type="transmembrane region" description="Helical" evidence="1">
    <location>
        <begin position="292"/>
        <end position="311"/>
    </location>
</feature>
<feature type="transmembrane region" description="Helical" evidence="1">
    <location>
        <begin position="184"/>
        <end position="201"/>
    </location>
</feature>
<protein>
    <recommendedName>
        <fullName evidence="2">DUF7802 domain-containing protein</fullName>
    </recommendedName>
</protein>
<dbReference type="OrthoDB" id="188749at2759"/>
<dbReference type="PANTHER" id="PTHR35982">
    <property type="entry name" value="AGAP005361-PA"/>
    <property type="match status" value="1"/>
</dbReference>
<dbReference type="Proteomes" id="UP001151699">
    <property type="component" value="Unassembled WGS sequence"/>
</dbReference>
<name>A0A9Q0MMV3_9DIPT</name>
<feature type="transmembrane region" description="Helical" evidence="1">
    <location>
        <begin position="41"/>
        <end position="61"/>
    </location>
</feature>
<sequence length="439" mass="51533">MGSKLNIAGFGEELSNIEYKGFLDWFVAYNEPANLWRSHKSYLFCEAVFIIGAIIMFFHALKQGGRWPFLYFAAIFHGFTVEFMAYFFPHIDNFWHAQGVFTFVERRLPLYVVFLYPVFYYHASWAMSKLKLKCGYVEHLAVGLLVVLIDMPYDIIGAKYIHWIWHDTDPNVADRHYWVPWNSYYFHACFAASFQFFFHGTRKWFDKRELTKWQKGTISSELISIVASALLSMPGGCLLFIPLYHPLHDFLGVPSEVTTTTLLMVFTAIVWKFDRKSNRYSEPQKMNFLSKLLILHLVCHYAVQLLTAIFINPEDMISVGLHERTGNCREMVPVETVLKTLQKRKYLCVTDYDEKYYDFHCLPNQKPPSDNSLWYTICGTEYENRAEYVTVLSLITFLAFVIFKSIHFDYDSRIVEKLSPKERENLERPVGQKKKSKSQ</sequence>
<proteinExistence type="predicted"/>
<feature type="transmembrane region" description="Helical" evidence="1">
    <location>
        <begin position="140"/>
        <end position="164"/>
    </location>
</feature>
<feature type="domain" description="DUF7802" evidence="2">
    <location>
        <begin position="22"/>
        <end position="403"/>
    </location>
</feature>
<evidence type="ECO:0000313" key="3">
    <source>
        <dbReference type="EMBL" id="KAJ6633109.1"/>
    </source>
</evidence>
<dbReference type="InterPro" id="IPR056704">
    <property type="entry name" value="DUF7802"/>
</dbReference>
<feature type="transmembrane region" description="Helical" evidence="1">
    <location>
        <begin position="388"/>
        <end position="406"/>
    </location>
</feature>
<keyword evidence="1" id="KW-0812">Transmembrane</keyword>
<organism evidence="3 4">
    <name type="scientific">Pseudolycoriella hygida</name>
    <dbReference type="NCBI Taxonomy" id="35572"/>
    <lineage>
        <taxon>Eukaryota</taxon>
        <taxon>Metazoa</taxon>
        <taxon>Ecdysozoa</taxon>
        <taxon>Arthropoda</taxon>
        <taxon>Hexapoda</taxon>
        <taxon>Insecta</taxon>
        <taxon>Pterygota</taxon>
        <taxon>Neoptera</taxon>
        <taxon>Endopterygota</taxon>
        <taxon>Diptera</taxon>
        <taxon>Nematocera</taxon>
        <taxon>Sciaroidea</taxon>
        <taxon>Sciaridae</taxon>
        <taxon>Pseudolycoriella</taxon>
    </lineage>
</organism>
<gene>
    <name evidence="3" type="ORF">Bhyg_16307</name>
</gene>
<accession>A0A9Q0MMV3</accession>
<dbReference type="PANTHER" id="PTHR35982:SF1">
    <property type="entry name" value="SPIROCYCLASE, AVEC FAMILY"/>
    <property type="match status" value="1"/>
</dbReference>
<evidence type="ECO:0000256" key="1">
    <source>
        <dbReference type="SAM" id="Phobius"/>
    </source>
</evidence>
<feature type="transmembrane region" description="Helical" evidence="1">
    <location>
        <begin position="108"/>
        <end position="128"/>
    </location>
</feature>
<dbReference type="Pfam" id="PF25085">
    <property type="entry name" value="DUF7802"/>
    <property type="match status" value="1"/>
</dbReference>
<comment type="caution">
    <text evidence="3">The sequence shown here is derived from an EMBL/GenBank/DDBJ whole genome shotgun (WGS) entry which is preliminary data.</text>
</comment>
<keyword evidence="1" id="KW-1133">Transmembrane helix</keyword>
<reference evidence="3" key="1">
    <citation type="submission" date="2022-07" db="EMBL/GenBank/DDBJ databases">
        <authorList>
            <person name="Trinca V."/>
            <person name="Uliana J.V.C."/>
            <person name="Torres T.T."/>
            <person name="Ward R.J."/>
            <person name="Monesi N."/>
        </authorList>
    </citation>
    <scope>NUCLEOTIDE SEQUENCE</scope>
    <source>
        <strain evidence="3">HSMRA1968</strain>
        <tissue evidence="3">Whole embryos</tissue>
    </source>
</reference>